<keyword evidence="4" id="KW-1185">Reference proteome</keyword>
<dbReference type="SUPFAM" id="SSF52799">
    <property type="entry name" value="(Phosphotyrosine protein) phosphatases II"/>
    <property type="match status" value="2"/>
</dbReference>
<evidence type="ECO:0000313" key="3">
    <source>
        <dbReference type="EMBL" id="CAJ0560433.1"/>
    </source>
</evidence>
<dbReference type="EMBL" id="CATQJA010000445">
    <property type="protein sequence ID" value="CAJ0560433.1"/>
    <property type="molecule type" value="Genomic_DNA"/>
</dbReference>
<feature type="non-terminal residue" evidence="3">
    <location>
        <position position="1"/>
    </location>
</feature>
<reference evidence="3" key="1">
    <citation type="submission" date="2023-06" db="EMBL/GenBank/DDBJ databases">
        <authorList>
            <person name="Delattre M."/>
        </authorList>
    </citation>
    <scope>NUCLEOTIDE SEQUENCE</scope>
    <source>
        <strain evidence="3">AF72</strain>
    </source>
</reference>
<dbReference type="PANTHER" id="PTHR23219:SF13">
    <property type="entry name" value="TYROSINE-PROTEIN PHOSPHATASE DOMAIN-CONTAINING PROTEIN"/>
    <property type="match status" value="1"/>
</dbReference>
<comment type="caution">
    <text evidence="3">The sequence shown here is derived from an EMBL/GenBank/DDBJ whole genome shotgun (WGS) entry which is preliminary data.</text>
</comment>
<dbReference type="AlphaFoldDB" id="A0AA36C6J8"/>
<accession>A0AA36C6J8</accession>
<name>A0AA36C6J8_9BILA</name>
<dbReference type="Gene3D" id="3.90.190.10">
    <property type="entry name" value="Protein tyrosine phosphatase superfamily"/>
    <property type="match status" value="2"/>
</dbReference>
<sequence length="835" mass="93567">MAGVKKSKATRSRPTKKPLPDHVETAVATVEPEAVVEILEEDLEPENGQAGREAPIDVHELHRRMHEAHHLRALASTGSPGSRGRTEKVVKSKRRSKNGHNQGRGLDEFEFTRTVVGTSKSSKTEQRTIDWCDGNSRISLEEAPTVHSSNFDYTLSEDADVIHLERSFQESTQELEFETDRDDFVPGDSAPPYSAIVSRMLENSQVQMMLLAIVAAFLLPLICAQNLQIQACCGVPNLCQNFSRAEDLFGVACCGNQPYNAFTRICCSGAVRDRKTADGRYAELCCGTETLAYDQTCCAGVVHNVAGGDCCGSAVYSKSDPSLKCCNETLVRATSGTDICCGATTFDGGRTQMCCGQQVFQLSDFDSCCESPGGTFQQFNSATQFCCGVPQQKNGNMACCYLRQSGSLIETAYDKTRQCCKYPFDIIQPMTNGSCDSWFSWQLGGRTDPDGKTAPTKAVAWAKYKDGLPAPYSTIPCLDATRVHVKEANNPDGFYHANWIRPPNSDQQYILAQSPNQTNSEDFWAMVFQEKVSCIVLIRGRLENEAAWKPYYPQVEGEMMFFGRYTVSNAATGEFEFENPTELLAVVARHLLVLRDGVDTPLEITHIHINSTSNYRPNFDMGLCELLVYLREVKNVETILLHDEPYSGRADTLVLLAMFMDEIETCPKTIGDRGAREATFRRLRRCRAEAVRSHGQYLFALGMLEIYHSNRYGMRMHSDWLKQYVRLMHDRVGPGAMVMLVAPCKEKETMLLHDEPYIGRSDTVALLAMMMDWMKTNDTHHLQAMKSETLEQLRSCRAGAVRFFDQFIFCCGVMQLYYWERYGQVPHDDSGFLHT</sequence>
<evidence type="ECO:0000259" key="2">
    <source>
        <dbReference type="PROSITE" id="PS50055"/>
    </source>
</evidence>
<organism evidence="3 4">
    <name type="scientific">Mesorhabditis spiculigera</name>
    <dbReference type="NCBI Taxonomy" id="96644"/>
    <lineage>
        <taxon>Eukaryota</taxon>
        <taxon>Metazoa</taxon>
        <taxon>Ecdysozoa</taxon>
        <taxon>Nematoda</taxon>
        <taxon>Chromadorea</taxon>
        <taxon>Rhabditida</taxon>
        <taxon>Rhabditina</taxon>
        <taxon>Rhabditomorpha</taxon>
        <taxon>Rhabditoidea</taxon>
        <taxon>Rhabditidae</taxon>
        <taxon>Mesorhabditinae</taxon>
        <taxon>Mesorhabditis</taxon>
    </lineage>
</organism>
<dbReference type="PANTHER" id="PTHR23219">
    <property type="entry name" value="TYROSINE-PROTEIN PHOSPHATASE C15H7.3-RELATED"/>
    <property type="match status" value="1"/>
</dbReference>
<evidence type="ECO:0000256" key="1">
    <source>
        <dbReference type="SAM" id="MobiDB-lite"/>
    </source>
</evidence>
<evidence type="ECO:0000313" key="4">
    <source>
        <dbReference type="Proteomes" id="UP001177023"/>
    </source>
</evidence>
<gene>
    <name evidence="3" type="ORF">MSPICULIGERA_LOCUS1554</name>
</gene>
<dbReference type="InterPro" id="IPR029021">
    <property type="entry name" value="Prot-tyrosine_phosphatase-like"/>
</dbReference>
<feature type="compositionally biased region" description="Basic residues" evidence="1">
    <location>
        <begin position="1"/>
        <end position="16"/>
    </location>
</feature>
<dbReference type="Proteomes" id="UP001177023">
    <property type="component" value="Unassembled WGS sequence"/>
</dbReference>
<dbReference type="GO" id="GO:0004725">
    <property type="term" value="F:protein tyrosine phosphatase activity"/>
    <property type="evidence" value="ECO:0007669"/>
    <property type="project" value="InterPro"/>
</dbReference>
<dbReference type="InterPro" id="IPR056601">
    <property type="entry name" value="Galaxin_dom"/>
</dbReference>
<feature type="region of interest" description="Disordered" evidence="1">
    <location>
        <begin position="1"/>
        <end position="28"/>
    </location>
</feature>
<dbReference type="SMART" id="SM00194">
    <property type="entry name" value="PTPc"/>
    <property type="match status" value="1"/>
</dbReference>
<proteinExistence type="predicted"/>
<dbReference type="CDD" id="cd00047">
    <property type="entry name" value="PTPc"/>
    <property type="match status" value="1"/>
</dbReference>
<dbReference type="Pfam" id="PF00102">
    <property type="entry name" value="Y_phosphatase"/>
    <property type="match status" value="1"/>
</dbReference>
<dbReference type="PROSITE" id="PS50055">
    <property type="entry name" value="TYR_PHOSPHATASE_PTP"/>
    <property type="match status" value="1"/>
</dbReference>
<feature type="domain" description="Tyrosine-protein phosphatase" evidence="2">
    <location>
        <begin position="463"/>
        <end position="707"/>
    </location>
</feature>
<feature type="region of interest" description="Disordered" evidence="1">
    <location>
        <begin position="73"/>
        <end position="106"/>
    </location>
</feature>
<dbReference type="Pfam" id="PF24748">
    <property type="entry name" value="Galaxin_repeat"/>
    <property type="match status" value="1"/>
</dbReference>
<dbReference type="InterPro" id="IPR000242">
    <property type="entry name" value="PTP_cat"/>
</dbReference>
<protein>
    <recommendedName>
        <fullName evidence="2">Tyrosine-protein phosphatase domain-containing protein</fullName>
    </recommendedName>
</protein>